<dbReference type="InterPro" id="IPR036291">
    <property type="entry name" value="NAD(P)-bd_dom_sf"/>
</dbReference>
<reference evidence="3" key="1">
    <citation type="submission" date="2016-10" db="EMBL/GenBank/DDBJ databases">
        <authorList>
            <person name="Varghese N."/>
            <person name="Submissions S."/>
        </authorList>
    </citation>
    <scope>NUCLEOTIDE SEQUENCE [LARGE SCALE GENOMIC DNA]</scope>
    <source>
        <strain evidence="3">IBRC-M 10403</strain>
    </source>
</reference>
<dbReference type="Gene3D" id="3.40.50.720">
    <property type="entry name" value="NAD(P)-binding Rossmann-like Domain"/>
    <property type="match status" value="1"/>
</dbReference>
<proteinExistence type="predicted"/>
<dbReference type="SUPFAM" id="SSF51735">
    <property type="entry name" value="NAD(P)-binding Rossmann-fold domains"/>
    <property type="match status" value="1"/>
</dbReference>
<evidence type="ECO:0000259" key="1">
    <source>
        <dbReference type="SMART" id="SM00881"/>
    </source>
</evidence>
<evidence type="ECO:0000313" key="2">
    <source>
        <dbReference type="EMBL" id="SDD01918.1"/>
    </source>
</evidence>
<dbReference type="SMART" id="SM00881">
    <property type="entry name" value="CoA_binding"/>
    <property type="match status" value="1"/>
</dbReference>
<dbReference type="PANTHER" id="PTHR33303:SF2">
    <property type="entry name" value="COA-BINDING DOMAIN-CONTAINING PROTEIN"/>
    <property type="match status" value="1"/>
</dbReference>
<dbReference type="STRING" id="1271860.SAMN05216174_106259"/>
<feature type="domain" description="CoA-binding" evidence="1">
    <location>
        <begin position="19"/>
        <end position="112"/>
    </location>
</feature>
<name>A0A1G6RBK4_9PSEU</name>
<dbReference type="Proteomes" id="UP000199501">
    <property type="component" value="Unassembled WGS sequence"/>
</dbReference>
<dbReference type="PANTHER" id="PTHR33303">
    <property type="entry name" value="CYTOPLASMIC PROTEIN-RELATED"/>
    <property type="match status" value="1"/>
</dbReference>
<keyword evidence="3" id="KW-1185">Reference proteome</keyword>
<dbReference type="RefSeq" id="WP_091450699.1">
    <property type="nucleotide sequence ID" value="NZ_FMZZ01000006.1"/>
</dbReference>
<sequence>MHRTGIDPIWQDLDVIERLVRESRTVAVVGLSANPARPSHGVARYLRASGLTVFPVNPGLTEWEGLPAYAALADVPEHIDIVDVFRRPEHALAVAEEAVAVGAGALWLQLGVIDERAARVAADAGLAVVVDRCLAVEHREVVGWS</sequence>
<dbReference type="InterPro" id="IPR003781">
    <property type="entry name" value="CoA-bd"/>
</dbReference>
<dbReference type="EMBL" id="FMZZ01000006">
    <property type="protein sequence ID" value="SDD01918.1"/>
    <property type="molecule type" value="Genomic_DNA"/>
</dbReference>
<accession>A0A1G6RBK4</accession>
<dbReference type="OrthoDB" id="9804695at2"/>
<evidence type="ECO:0000313" key="3">
    <source>
        <dbReference type="Proteomes" id="UP000199501"/>
    </source>
</evidence>
<organism evidence="2 3">
    <name type="scientific">Actinokineospora iranica</name>
    <dbReference type="NCBI Taxonomy" id="1271860"/>
    <lineage>
        <taxon>Bacteria</taxon>
        <taxon>Bacillati</taxon>
        <taxon>Actinomycetota</taxon>
        <taxon>Actinomycetes</taxon>
        <taxon>Pseudonocardiales</taxon>
        <taxon>Pseudonocardiaceae</taxon>
        <taxon>Actinokineospora</taxon>
    </lineage>
</organism>
<dbReference type="Pfam" id="PF13380">
    <property type="entry name" value="CoA_binding_2"/>
    <property type="match status" value="1"/>
</dbReference>
<protein>
    <recommendedName>
        <fullName evidence="1">CoA-binding domain-containing protein</fullName>
    </recommendedName>
</protein>
<dbReference type="AlphaFoldDB" id="A0A1G6RBK4"/>
<gene>
    <name evidence="2" type="ORF">SAMN05216174_106259</name>
</gene>